<feature type="signal peptide" evidence="2">
    <location>
        <begin position="1"/>
        <end position="19"/>
    </location>
</feature>
<comment type="caution">
    <text evidence="3">The sequence shown here is derived from an EMBL/GenBank/DDBJ whole genome shotgun (WGS) entry which is preliminary data.</text>
</comment>
<keyword evidence="2" id="KW-0732">Signal</keyword>
<dbReference type="Proteomes" id="UP001153642">
    <property type="component" value="Unassembled WGS sequence"/>
</dbReference>
<evidence type="ECO:0000313" key="4">
    <source>
        <dbReference type="Proteomes" id="UP001153642"/>
    </source>
</evidence>
<keyword evidence="4" id="KW-1185">Reference proteome</keyword>
<dbReference type="RefSeq" id="WP_277899812.1">
    <property type="nucleotide sequence ID" value="NZ_JAPMUA010000003.1"/>
</dbReference>
<feature type="coiled-coil region" evidence="1">
    <location>
        <begin position="105"/>
        <end position="132"/>
    </location>
</feature>
<evidence type="ECO:0000313" key="3">
    <source>
        <dbReference type="EMBL" id="MDG3586282.1"/>
    </source>
</evidence>
<evidence type="ECO:0008006" key="5">
    <source>
        <dbReference type="Google" id="ProtNLM"/>
    </source>
</evidence>
<dbReference type="EMBL" id="JAPMUA010000003">
    <property type="protein sequence ID" value="MDG3586282.1"/>
    <property type="molecule type" value="Genomic_DNA"/>
</dbReference>
<evidence type="ECO:0000256" key="2">
    <source>
        <dbReference type="SAM" id="SignalP"/>
    </source>
</evidence>
<sequence>MKNLILILSIVFLSATACKQTPKKDQGPTQMEKVMAVHDSLMPKMNTLTKLVAELNEKADTTETGMKYEAAKKDLQAAHKSMMDWMQDFGTKFDHEEILKRKELTPEKKELLNEEEKEVEGLKEQIDTSIKNAEVLLGEN</sequence>
<proteinExistence type="predicted"/>
<dbReference type="PROSITE" id="PS51257">
    <property type="entry name" value="PROKAR_LIPOPROTEIN"/>
    <property type="match status" value="1"/>
</dbReference>
<name>A0ABT6FT47_9FLAO</name>
<gene>
    <name evidence="3" type="ORF">OSR52_10405</name>
</gene>
<reference evidence="3" key="1">
    <citation type="submission" date="2022-11" db="EMBL/GenBank/DDBJ databases">
        <title>High-quality draft genome sequence of Galbibacter sp. strain CMA-7.</title>
        <authorList>
            <person name="Wei L."/>
            <person name="Dong C."/>
            <person name="Shao Z."/>
        </authorList>
    </citation>
    <scope>NUCLEOTIDE SEQUENCE</scope>
    <source>
        <strain evidence="3">CMA-7</strain>
    </source>
</reference>
<organism evidence="3 4">
    <name type="scientific">Galbibacter pacificus</name>
    <dbReference type="NCBI Taxonomy" id="2996052"/>
    <lineage>
        <taxon>Bacteria</taxon>
        <taxon>Pseudomonadati</taxon>
        <taxon>Bacteroidota</taxon>
        <taxon>Flavobacteriia</taxon>
        <taxon>Flavobacteriales</taxon>
        <taxon>Flavobacteriaceae</taxon>
        <taxon>Galbibacter</taxon>
    </lineage>
</organism>
<protein>
    <recommendedName>
        <fullName evidence="5">Viral A-type inclusion protein</fullName>
    </recommendedName>
</protein>
<accession>A0ABT6FT47</accession>
<keyword evidence="1" id="KW-0175">Coiled coil</keyword>
<feature type="chain" id="PRO_5045958301" description="Viral A-type inclusion protein" evidence="2">
    <location>
        <begin position="20"/>
        <end position="140"/>
    </location>
</feature>
<evidence type="ECO:0000256" key="1">
    <source>
        <dbReference type="SAM" id="Coils"/>
    </source>
</evidence>